<comment type="pathway">
    <text evidence="2 7">Secondary metabolite metabolism; methylglyoxal degradation; (R)-lactate from methylglyoxal: step 2/2.</text>
</comment>
<evidence type="ECO:0000256" key="6">
    <source>
        <dbReference type="ARBA" id="ARBA00022833"/>
    </source>
</evidence>
<comment type="function">
    <text evidence="7">Thiolesterase that catalyzes the hydrolysis of S-D-lactoyl-glutathione to form glutathione and D-lactic acid.</text>
</comment>
<dbReference type="InterPro" id="IPR050110">
    <property type="entry name" value="Glyoxalase_II_hydrolase"/>
</dbReference>
<dbReference type="Pfam" id="PF00753">
    <property type="entry name" value="Lactamase_B"/>
    <property type="match status" value="1"/>
</dbReference>
<dbReference type="RefSeq" id="WP_286292157.1">
    <property type="nucleotide sequence ID" value="NZ_AP024718.1"/>
</dbReference>
<dbReference type="InterPro" id="IPR001279">
    <property type="entry name" value="Metallo-B-lactamas"/>
</dbReference>
<comment type="catalytic activity">
    <reaction evidence="1 7">
        <text>an S-(2-hydroxyacyl)glutathione + H2O = a 2-hydroxy carboxylate + glutathione + H(+)</text>
        <dbReference type="Rhea" id="RHEA:21864"/>
        <dbReference type="ChEBI" id="CHEBI:15377"/>
        <dbReference type="ChEBI" id="CHEBI:15378"/>
        <dbReference type="ChEBI" id="CHEBI:57925"/>
        <dbReference type="ChEBI" id="CHEBI:58896"/>
        <dbReference type="ChEBI" id="CHEBI:71261"/>
        <dbReference type="EC" id="3.1.2.6"/>
    </reaction>
</comment>
<dbReference type="InterPro" id="IPR017782">
    <property type="entry name" value="Hydroxyacylglutathione_Hdrlase"/>
</dbReference>
<feature type="binding site" evidence="7">
    <location>
        <position position="113"/>
    </location>
    <ligand>
        <name>Zn(2+)</name>
        <dbReference type="ChEBI" id="CHEBI:29105"/>
        <label>1</label>
    </ligand>
</feature>
<feature type="binding site" evidence="7">
    <location>
        <position position="59"/>
    </location>
    <ligand>
        <name>Zn(2+)</name>
        <dbReference type="ChEBI" id="CHEBI:29105"/>
        <label>2</label>
    </ligand>
</feature>
<dbReference type="PANTHER" id="PTHR43705:SF1">
    <property type="entry name" value="HYDROXYACYLGLUTATHIONE HYDROLASE GLOB"/>
    <property type="match status" value="1"/>
</dbReference>
<feature type="binding site" evidence="7">
    <location>
        <position position="57"/>
    </location>
    <ligand>
        <name>Zn(2+)</name>
        <dbReference type="ChEBI" id="CHEBI:29105"/>
        <label>1</label>
    </ligand>
</feature>
<keyword evidence="6 7" id="KW-0862">Zinc</keyword>
<keyword evidence="4 7" id="KW-0479">Metal-binding</keyword>
<comment type="similarity">
    <text evidence="3 7">Belongs to the metallo-beta-lactamase superfamily. Glyoxalase II family.</text>
</comment>
<dbReference type="EMBL" id="AP024718">
    <property type="protein sequence ID" value="BCX89707.1"/>
    <property type="molecule type" value="Genomic_DNA"/>
</dbReference>
<dbReference type="CDD" id="cd07723">
    <property type="entry name" value="hydroxyacylglutathione_hydrolase_MBL-fold"/>
    <property type="match status" value="1"/>
</dbReference>
<dbReference type="Proteomes" id="UP001321450">
    <property type="component" value="Chromosome"/>
</dbReference>
<evidence type="ECO:0000256" key="1">
    <source>
        <dbReference type="ARBA" id="ARBA00001623"/>
    </source>
</evidence>
<evidence type="ECO:0000313" key="10">
    <source>
        <dbReference type="Proteomes" id="UP001321450"/>
    </source>
</evidence>
<proteinExistence type="inferred from homology"/>
<feature type="binding site" evidence="7">
    <location>
        <position position="132"/>
    </location>
    <ligand>
        <name>Zn(2+)</name>
        <dbReference type="ChEBI" id="CHEBI:29105"/>
        <label>2</label>
    </ligand>
</feature>
<name>A0AAU9CPW5_9GAMM</name>
<reference evidence="10" key="1">
    <citation type="journal article" date="2024" name="Int. J. Syst. Evol. Microbiol.">
        <title>Methylomarinovum tepidoasis sp. nov., a moderately thermophilic methanotroph of the family Methylothermaceae isolated from a deep-sea hydrothermal field.</title>
        <authorList>
            <person name="Hirayama H."/>
            <person name="Takaki Y."/>
            <person name="Abe M."/>
            <person name="Miyazaki M."/>
            <person name="Uematsu K."/>
            <person name="Matsui Y."/>
            <person name="Takai K."/>
        </authorList>
    </citation>
    <scope>NUCLEOTIDE SEQUENCE [LARGE SCALE GENOMIC DNA]</scope>
    <source>
        <strain evidence="10">IN45</strain>
    </source>
</reference>
<dbReference type="GO" id="GO:0004416">
    <property type="term" value="F:hydroxyacylglutathione hydrolase activity"/>
    <property type="evidence" value="ECO:0007669"/>
    <property type="project" value="UniProtKB-UniRule"/>
</dbReference>
<organism evidence="9 10">
    <name type="scientific">Methylomarinovum tepidoasis</name>
    <dbReference type="NCBI Taxonomy" id="2840183"/>
    <lineage>
        <taxon>Bacteria</taxon>
        <taxon>Pseudomonadati</taxon>
        <taxon>Pseudomonadota</taxon>
        <taxon>Gammaproteobacteria</taxon>
        <taxon>Methylococcales</taxon>
        <taxon>Methylothermaceae</taxon>
        <taxon>Methylomarinovum</taxon>
    </lineage>
</organism>
<dbReference type="InterPro" id="IPR036866">
    <property type="entry name" value="RibonucZ/Hydroxyglut_hydro"/>
</dbReference>
<protein>
    <recommendedName>
        <fullName evidence="7">Hydroxyacylglutathione hydrolase</fullName>
        <ecNumber evidence="7">3.1.2.6</ecNumber>
    </recommendedName>
    <alternativeName>
        <fullName evidence="7">Glyoxalase II</fullName>
        <shortName evidence="7">Glx II</shortName>
    </alternativeName>
</protein>
<evidence type="ECO:0000256" key="2">
    <source>
        <dbReference type="ARBA" id="ARBA00004963"/>
    </source>
</evidence>
<evidence type="ECO:0000256" key="4">
    <source>
        <dbReference type="ARBA" id="ARBA00022723"/>
    </source>
</evidence>
<feature type="domain" description="Metallo-beta-lactamase" evidence="8">
    <location>
        <begin position="12"/>
        <end position="170"/>
    </location>
</feature>
<dbReference type="HAMAP" id="MF_01374">
    <property type="entry name" value="Glyoxalase_2"/>
    <property type="match status" value="1"/>
</dbReference>
<comment type="subunit">
    <text evidence="7">Monomer.</text>
</comment>
<dbReference type="InterPro" id="IPR032282">
    <property type="entry name" value="HAGH_C"/>
</dbReference>
<feature type="binding site" evidence="7">
    <location>
        <position position="132"/>
    </location>
    <ligand>
        <name>Zn(2+)</name>
        <dbReference type="ChEBI" id="CHEBI:29105"/>
        <label>1</label>
    </ligand>
</feature>
<dbReference type="SUPFAM" id="SSF56281">
    <property type="entry name" value="Metallo-hydrolase/oxidoreductase"/>
    <property type="match status" value="1"/>
</dbReference>
<dbReference type="SMART" id="SM00849">
    <property type="entry name" value="Lactamase_B"/>
    <property type="match status" value="1"/>
</dbReference>
<sequence length="254" mass="28304">MLEIVQIPVLSDNYVYLLHENASGQTAVVDPAEAEPVLAALGQRGWNLDYVLNTHHHWDHVGANLVLKQAAGCRVIGFRGDARRIPGIDVQLAEGDVFALGERRARVLEVPGHTLGHVAYWFETDAALFCGDTLFALGCGRLFEGTPAQMWDSLCKLRRLPDQTRVCCAHEYTLKNARFALTIEPDHPPLLERVRRVEALRAQDLPTVPSLLGEEKATNPFLRADDPELQARLGMAGAPAVEVFAELRRRRDRF</sequence>
<feature type="binding site" evidence="7">
    <location>
        <position position="170"/>
    </location>
    <ligand>
        <name>Zn(2+)</name>
        <dbReference type="ChEBI" id="CHEBI:29105"/>
        <label>2</label>
    </ligand>
</feature>
<dbReference type="EC" id="3.1.2.6" evidence="7"/>
<dbReference type="PANTHER" id="PTHR43705">
    <property type="entry name" value="HYDROXYACYLGLUTATHIONE HYDROLASE"/>
    <property type="match status" value="1"/>
</dbReference>
<keyword evidence="5 7" id="KW-0378">Hydrolase</keyword>
<gene>
    <name evidence="7" type="primary">gloB</name>
    <name evidence="9" type="ORF">MIN45_P2080</name>
</gene>
<dbReference type="Pfam" id="PF16123">
    <property type="entry name" value="HAGH_C"/>
    <property type="match status" value="1"/>
</dbReference>
<evidence type="ECO:0000256" key="7">
    <source>
        <dbReference type="HAMAP-Rule" id="MF_01374"/>
    </source>
</evidence>
<evidence type="ECO:0000256" key="5">
    <source>
        <dbReference type="ARBA" id="ARBA00022801"/>
    </source>
</evidence>
<dbReference type="AlphaFoldDB" id="A0AAU9CPW5"/>
<evidence type="ECO:0000259" key="8">
    <source>
        <dbReference type="SMART" id="SM00849"/>
    </source>
</evidence>
<dbReference type="GO" id="GO:0046872">
    <property type="term" value="F:metal ion binding"/>
    <property type="evidence" value="ECO:0007669"/>
    <property type="project" value="UniProtKB-KW"/>
</dbReference>
<accession>A0AAU9CPW5</accession>
<dbReference type="Gene3D" id="3.60.15.10">
    <property type="entry name" value="Ribonuclease Z/Hydroxyacylglutathione hydrolase-like"/>
    <property type="match status" value="1"/>
</dbReference>
<comment type="cofactor">
    <cofactor evidence="7">
        <name>Zn(2+)</name>
        <dbReference type="ChEBI" id="CHEBI:29105"/>
    </cofactor>
    <text evidence="7">Binds 2 Zn(2+) ions per subunit.</text>
</comment>
<evidence type="ECO:0000313" key="9">
    <source>
        <dbReference type="EMBL" id="BCX89707.1"/>
    </source>
</evidence>
<dbReference type="NCBIfam" id="TIGR03413">
    <property type="entry name" value="GSH_gloB"/>
    <property type="match status" value="1"/>
</dbReference>
<dbReference type="InterPro" id="IPR035680">
    <property type="entry name" value="Clx_II_MBL"/>
</dbReference>
<feature type="binding site" evidence="7">
    <location>
        <position position="55"/>
    </location>
    <ligand>
        <name>Zn(2+)</name>
        <dbReference type="ChEBI" id="CHEBI:29105"/>
        <label>1</label>
    </ligand>
</feature>
<dbReference type="PIRSF" id="PIRSF005457">
    <property type="entry name" value="Glx"/>
    <property type="match status" value="1"/>
</dbReference>
<keyword evidence="10" id="KW-1185">Reference proteome</keyword>
<dbReference type="KEGG" id="meiy:MIN45_P2080"/>
<dbReference type="GO" id="GO:0019243">
    <property type="term" value="P:methylglyoxal catabolic process to D-lactate via S-lactoyl-glutathione"/>
    <property type="evidence" value="ECO:0007669"/>
    <property type="project" value="UniProtKB-UniRule"/>
</dbReference>
<evidence type="ECO:0000256" key="3">
    <source>
        <dbReference type="ARBA" id="ARBA00006759"/>
    </source>
</evidence>
<feature type="binding site" evidence="7">
    <location>
        <position position="60"/>
    </location>
    <ligand>
        <name>Zn(2+)</name>
        <dbReference type="ChEBI" id="CHEBI:29105"/>
        <label>2</label>
    </ligand>
</feature>